<reference evidence="2" key="1">
    <citation type="journal article" date="2019" name="Int. J. Syst. Evol. Microbiol.">
        <title>The Global Catalogue of Microorganisms (GCM) 10K type strain sequencing project: providing services to taxonomists for standard genome sequencing and annotation.</title>
        <authorList>
            <consortium name="The Broad Institute Genomics Platform"/>
            <consortium name="The Broad Institute Genome Sequencing Center for Infectious Disease"/>
            <person name="Wu L."/>
            <person name="Ma J."/>
        </authorList>
    </citation>
    <scope>NUCLEOTIDE SEQUENCE [LARGE SCALE GENOMIC DNA]</scope>
    <source>
        <strain evidence="2">CCUG 55995</strain>
    </source>
</reference>
<sequence>MTRPTPALLGSLQDRVTYQAGQNTFSGMTTVTVDGSGQVKVTYRRGKTNQEYRGRLNGAQRQTLTAALKAATPPPEPAPAYQPTADEARIQVQVVTGGQTRTLVFWQNQATQREALQDLIDAFQALAKAVSKGKVRY</sequence>
<name>A0ABV9I8R3_9DEIO</name>
<organism evidence="1 2">
    <name type="scientific">Deinococcus hohokamensis</name>
    <dbReference type="NCBI Taxonomy" id="309883"/>
    <lineage>
        <taxon>Bacteria</taxon>
        <taxon>Thermotogati</taxon>
        <taxon>Deinococcota</taxon>
        <taxon>Deinococci</taxon>
        <taxon>Deinococcales</taxon>
        <taxon>Deinococcaceae</taxon>
        <taxon>Deinococcus</taxon>
    </lineage>
</organism>
<keyword evidence="2" id="KW-1185">Reference proteome</keyword>
<gene>
    <name evidence="1" type="ORF">ACFO0D_10065</name>
</gene>
<dbReference type="Proteomes" id="UP001595952">
    <property type="component" value="Unassembled WGS sequence"/>
</dbReference>
<evidence type="ECO:0000313" key="2">
    <source>
        <dbReference type="Proteomes" id="UP001595952"/>
    </source>
</evidence>
<evidence type="ECO:0000313" key="1">
    <source>
        <dbReference type="EMBL" id="MFC4638685.1"/>
    </source>
</evidence>
<dbReference type="RefSeq" id="WP_380061693.1">
    <property type="nucleotide sequence ID" value="NZ_JBHSEI010000007.1"/>
</dbReference>
<accession>A0ABV9I8R3</accession>
<comment type="caution">
    <text evidence="1">The sequence shown here is derived from an EMBL/GenBank/DDBJ whole genome shotgun (WGS) entry which is preliminary data.</text>
</comment>
<proteinExistence type="predicted"/>
<protein>
    <submittedName>
        <fullName evidence="1">Uncharacterized protein</fullName>
    </submittedName>
</protein>
<dbReference type="EMBL" id="JBHSEI010000007">
    <property type="protein sequence ID" value="MFC4638685.1"/>
    <property type="molecule type" value="Genomic_DNA"/>
</dbReference>